<feature type="compositionally biased region" description="Polar residues" evidence="6">
    <location>
        <begin position="2247"/>
        <end position="2272"/>
    </location>
</feature>
<evidence type="ECO:0000259" key="7">
    <source>
        <dbReference type="SMART" id="SM00322"/>
    </source>
</evidence>
<feature type="compositionally biased region" description="Low complexity" evidence="6">
    <location>
        <begin position="1097"/>
        <end position="1115"/>
    </location>
</feature>
<feature type="region of interest" description="Disordered" evidence="6">
    <location>
        <begin position="1"/>
        <end position="62"/>
    </location>
</feature>
<evidence type="ECO:0000256" key="1">
    <source>
        <dbReference type="ARBA" id="ARBA00022737"/>
    </source>
</evidence>
<feature type="repeat" description="ANK" evidence="4">
    <location>
        <begin position="487"/>
        <end position="519"/>
    </location>
</feature>
<feature type="repeat" description="ANK" evidence="4">
    <location>
        <begin position="1399"/>
        <end position="1431"/>
    </location>
</feature>
<feature type="compositionally biased region" description="Polar residues" evidence="6">
    <location>
        <begin position="2551"/>
        <end position="2587"/>
    </location>
</feature>
<dbReference type="Pfam" id="PF00013">
    <property type="entry name" value="KH_1"/>
    <property type="match status" value="1"/>
</dbReference>
<feature type="region of interest" description="Disordered" evidence="6">
    <location>
        <begin position="2549"/>
        <end position="2646"/>
    </location>
</feature>
<evidence type="ECO:0000256" key="2">
    <source>
        <dbReference type="ARBA" id="ARBA00023043"/>
    </source>
</evidence>
<dbReference type="PRINTS" id="PR01415">
    <property type="entry name" value="ANKYRIN"/>
</dbReference>
<feature type="repeat" description="ANK" evidence="4">
    <location>
        <begin position="1264"/>
        <end position="1296"/>
    </location>
</feature>
<feature type="repeat" description="ANK" evidence="4">
    <location>
        <begin position="357"/>
        <end position="389"/>
    </location>
</feature>
<feature type="compositionally biased region" description="Basic and acidic residues" evidence="6">
    <location>
        <begin position="1740"/>
        <end position="1749"/>
    </location>
</feature>
<dbReference type="CDD" id="cd22404">
    <property type="entry name" value="KH-I_MASK"/>
    <property type="match status" value="1"/>
</dbReference>
<dbReference type="InterPro" id="IPR004087">
    <property type="entry name" value="KH_dom"/>
</dbReference>
<feature type="region of interest" description="Disordered" evidence="6">
    <location>
        <begin position="2653"/>
        <end position="2672"/>
    </location>
</feature>
<feature type="repeat" description="ANK" evidence="4">
    <location>
        <begin position="587"/>
        <end position="619"/>
    </location>
</feature>
<dbReference type="FunFam" id="1.25.40.20:FF:000026">
    <property type="entry name" value="ankyrin repeat domain-containing protein 17 isoform X3"/>
    <property type="match status" value="1"/>
</dbReference>
<proteinExistence type="predicted"/>
<dbReference type="InterPro" id="IPR002110">
    <property type="entry name" value="Ankyrin_rpt"/>
</dbReference>
<dbReference type="SUPFAM" id="SSF48403">
    <property type="entry name" value="Ankyrin repeat"/>
    <property type="match status" value="3"/>
</dbReference>
<feature type="compositionally biased region" description="Polar residues" evidence="6">
    <location>
        <begin position="1082"/>
        <end position="1094"/>
    </location>
</feature>
<dbReference type="Gene3D" id="3.30.1370.10">
    <property type="entry name" value="K Homology domain, type 1"/>
    <property type="match status" value="1"/>
</dbReference>
<name>A0AAV2HFJ6_LYMST</name>
<dbReference type="PANTHER" id="PTHR23206:SF8">
    <property type="entry name" value="ANKYRIN REPEAT AND KH DOMAIN-CONTAINING 1"/>
    <property type="match status" value="1"/>
</dbReference>
<feature type="region of interest" description="Disordered" evidence="6">
    <location>
        <begin position="1073"/>
        <end position="1115"/>
    </location>
</feature>
<dbReference type="GO" id="GO:0045087">
    <property type="term" value="P:innate immune response"/>
    <property type="evidence" value="ECO:0007669"/>
    <property type="project" value="TreeGrafter"/>
</dbReference>
<feature type="compositionally biased region" description="Polar residues" evidence="6">
    <location>
        <begin position="2119"/>
        <end position="2135"/>
    </location>
</feature>
<dbReference type="GO" id="GO:0005737">
    <property type="term" value="C:cytoplasm"/>
    <property type="evidence" value="ECO:0007669"/>
    <property type="project" value="TreeGrafter"/>
</dbReference>
<feature type="region of interest" description="Disordered" evidence="6">
    <location>
        <begin position="1836"/>
        <end position="1862"/>
    </location>
</feature>
<comment type="caution">
    <text evidence="8">The sequence shown here is derived from an EMBL/GenBank/DDBJ whole genome shotgun (WGS) entry which is preliminary data.</text>
</comment>
<feature type="compositionally biased region" description="Basic and acidic residues" evidence="6">
    <location>
        <begin position="1608"/>
        <end position="1620"/>
    </location>
</feature>
<dbReference type="SMART" id="SM00248">
    <property type="entry name" value="ANK"/>
    <property type="match status" value="24"/>
</dbReference>
<organism evidence="8 9">
    <name type="scientific">Lymnaea stagnalis</name>
    <name type="common">Great pond snail</name>
    <name type="synonym">Helix stagnalis</name>
    <dbReference type="NCBI Taxonomy" id="6523"/>
    <lineage>
        <taxon>Eukaryota</taxon>
        <taxon>Metazoa</taxon>
        <taxon>Spiralia</taxon>
        <taxon>Lophotrochozoa</taxon>
        <taxon>Mollusca</taxon>
        <taxon>Gastropoda</taxon>
        <taxon>Heterobranchia</taxon>
        <taxon>Euthyneura</taxon>
        <taxon>Panpulmonata</taxon>
        <taxon>Hygrophila</taxon>
        <taxon>Lymnaeoidea</taxon>
        <taxon>Lymnaeidae</taxon>
        <taxon>Lymnaea</taxon>
    </lineage>
</organism>
<feature type="compositionally biased region" description="Acidic residues" evidence="6">
    <location>
        <begin position="51"/>
        <end position="62"/>
    </location>
</feature>
<evidence type="ECO:0000256" key="3">
    <source>
        <dbReference type="ARBA" id="ARBA00023054"/>
    </source>
</evidence>
<feature type="repeat" description="ANK" evidence="4">
    <location>
        <begin position="257"/>
        <end position="289"/>
    </location>
</feature>
<keyword evidence="5" id="KW-0694">RNA-binding</keyword>
<dbReference type="PROSITE" id="PS50297">
    <property type="entry name" value="ANK_REP_REGION"/>
    <property type="match status" value="19"/>
</dbReference>
<feature type="compositionally biased region" description="Polar residues" evidence="6">
    <location>
        <begin position="2602"/>
        <end position="2641"/>
    </location>
</feature>
<feature type="repeat" description="ANK" evidence="4">
    <location>
        <begin position="553"/>
        <end position="585"/>
    </location>
</feature>
<feature type="repeat" description="ANK" evidence="4">
    <location>
        <begin position="324"/>
        <end position="356"/>
    </location>
</feature>
<feature type="domain" description="K Homology" evidence="7">
    <location>
        <begin position="1949"/>
        <end position="2018"/>
    </location>
</feature>
<keyword evidence="2 4" id="KW-0040">ANK repeat</keyword>
<feature type="region of interest" description="Disordered" evidence="6">
    <location>
        <begin position="2245"/>
        <end position="2272"/>
    </location>
</feature>
<feature type="compositionally biased region" description="Polar residues" evidence="6">
    <location>
        <begin position="2142"/>
        <end position="2153"/>
    </location>
</feature>
<dbReference type="GO" id="GO:0003723">
    <property type="term" value="F:RNA binding"/>
    <property type="evidence" value="ECO:0007669"/>
    <property type="project" value="UniProtKB-UniRule"/>
</dbReference>
<feature type="compositionally biased region" description="Acidic residues" evidence="6">
    <location>
        <begin position="1638"/>
        <end position="1650"/>
    </location>
</feature>
<dbReference type="Proteomes" id="UP001497497">
    <property type="component" value="Unassembled WGS sequence"/>
</dbReference>
<dbReference type="InterPro" id="IPR051631">
    <property type="entry name" value="Ankyrin-KH/SAM_domain"/>
</dbReference>
<feature type="region of interest" description="Disordered" evidence="6">
    <location>
        <begin position="1586"/>
        <end position="1756"/>
    </location>
</feature>
<keyword evidence="1" id="KW-0677">Repeat</keyword>
<keyword evidence="9" id="KW-1185">Reference proteome</keyword>
<feature type="region of interest" description="Disordered" evidence="6">
    <location>
        <begin position="2070"/>
        <end position="2153"/>
    </location>
</feature>
<feature type="region of interest" description="Disordered" evidence="6">
    <location>
        <begin position="2161"/>
        <end position="2180"/>
    </location>
</feature>
<evidence type="ECO:0000313" key="9">
    <source>
        <dbReference type="Proteomes" id="UP001497497"/>
    </source>
</evidence>
<feature type="repeat" description="ANK" evidence="4">
    <location>
        <begin position="224"/>
        <end position="256"/>
    </location>
</feature>
<dbReference type="Gene3D" id="1.25.40.20">
    <property type="entry name" value="Ankyrin repeat-containing domain"/>
    <property type="match status" value="7"/>
</dbReference>
<dbReference type="InterPro" id="IPR036612">
    <property type="entry name" value="KH_dom_type_1_sf"/>
</dbReference>
<feature type="region of interest" description="Disordered" evidence="6">
    <location>
        <begin position="1923"/>
        <end position="1942"/>
    </location>
</feature>
<dbReference type="SMART" id="SM00322">
    <property type="entry name" value="KH"/>
    <property type="match status" value="1"/>
</dbReference>
<feature type="repeat" description="ANK" evidence="4">
    <location>
        <begin position="520"/>
        <end position="552"/>
    </location>
</feature>
<feature type="repeat" description="ANK" evidence="4">
    <location>
        <begin position="290"/>
        <end position="322"/>
    </location>
</feature>
<gene>
    <name evidence="8" type="ORF">GSLYS_00006658001</name>
</gene>
<feature type="compositionally biased region" description="Basic and acidic residues" evidence="6">
    <location>
        <begin position="9"/>
        <end position="18"/>
    </location>
</feature>
<feature type="repeat" description="ANK" evidence="4">
    <location>
        <begin position="1230"/>
        <end position="1262"/>
    </location>
</feature>
<feature type="compositionally biased region" description="Low complexity" evidence="6">
    <location>
        <begin position="2166"/>
        <end position="2180"/>
    </location>
</feature>
<feature type="region of interest" description="Disordered" evidence="6">
    <location>
        <begin position="900"/>
        <end position="977"/>
    </location>
</feature>
<dbReference type="FunFam" id="1.25.40.20:FF:000589">
    <property type="entry name" value="ankyrin repeat and KH domain-containing protein 1 isoform X2"/>
    <property type="match status" value="1"/>
</dbReference>
<feature type="compositionally biased region" description="Polar residues" evidence="6">
    <location>
        <begin position="1708"/>
        <end position="1717"/>
    </location>
</feature>
<dbReference type="EMBL" id="CAXITT010000121">
    <property type="protein sequence ID" value="CAL1532640.1"/>
    <property type="molecule type" value="Genomic_DNA"/>
</dbReference>
<feature type="compositionally biased region" description="Pro residues" evidence="6">
    <location>
        <begin position="958"/>
        <end position="972"/>
    </location>
</feature>
<sequence>MMEDISIDNGKKDLRTIEIDQVNNELGSAPPPSAGKTAVEPHSNFGPDMSGSDEDEASEVDSFILDENDIEETEQGLEASKFLLAAEAEGQGIQTVDPQTQARLEALLEAAGISKLSSKDGKALSDPEVLRTLTSSVSSALDEAAQALHRMRDTQGQLVSADGMQLETNGENESLVHRSSSGNAADASEEGESLLSLACSAGYYELAQVLLAMKANVEDRGIKGDCTPLMEAASGGHVDIVRLLLLHNADINAQSSAGNTPLHYGACGGFKEVVQELLLHGANVEIHNENGHTPLMEAASAGHVEVARILLEHGAGINTHSNEFKESALTLACYKGHLDMVKFLLEAGADQEHKTDEMHTALMEASMDGHVEVARLLLDSGAQVNMPADSFESPLTLAACGGHIELASLLIERGANIEEVNDEGYTPLMEAAREGHEDMVALLLSQGADINAQTEETQETALTLACCGGFLEVADFLLRSGALIELGCSTPLMEAAQEGHLELVSFLLHSGANVEAQTGTGDTALTYACENGHTDVAEALLECGAKLEHESEGGRTPLMKAARAGHLCTVQFLISKGADVNRATTSNDHTVLSLACAGGHLAVVELLLQHNADANHKLKDGSTMVIEAAKGGHTQVVKLLLEWPNRSPVSLAAEQLAQLSVADTPLEEPRVPVQGLANIVPPSEPDSQFPLASAMQVKTPETIRQNMQKSLTKRVSGGQLDGKGISKFCNAVIPENYPQFFNNTGLLDDKIIDKDEKMSTNQATKDEQILTKHLNLNKLDLELQEKAPVPIFYPQQESVPFQDIDLQLKLKQSPSSPVSPLTSLITAAGAKQGEDIAKLFEIPSQTLGMTDPLNLDQFNEFAKLLACSELGPGTCSETYLQVQAHLQQHQQQLLLQQQQGQALHLSAPPPPPSPTLVTTTAGTVSTTDNRPGGGKNQGTKRNGSSKVTRTFKSSQPLQQPPPPPPPPPPPSSVHPLLLPLAGQSQALLSQAPLVFQTEHNGAPQNVDVSIMGASSSQQQLHSLSQVQSQLTTPLPAHQNQLSYPPQIMPQPQEQLLQQMLSQPGLQQLQMQQISQQVQPNQHGLQSDVTTQITPSPHAHLSQQQQQMLQQQQQHAHLLQQQLQQLKAPVPPGNQTVTTKPPVRKQQRLVQNTTQTINHQNTIANIDGVLPHGNVSPQVPGNAAAYLSVDVDSQTESNHDTALTLACAGGHAELVTLLLSKGADIEHRDKKGFTPLILSATAGHVDVVEILLDHGADIEAQSERTKDTPLSLACSGGRYEVVELLLNRGANKEHRNVSDYTPLSLAASGGYVNIIKLLLSHNAEINSRTGSKLGISPLMLAAMNGHTAAVKLLLDMGSDINAQIETNRNTALTLACFQGRHEVVSLLVDRKANIEHRAKTGLTPLMEAASGGYVEVGRVLLDKGADVNAPPVPSSRDTALTIAADKGHYRFVELLLHRGASVDVKNKKGNSPLWLACNGGHSDVVSLLVQADADIDSQDNRKVSCLMAAFRRGHIKVVKWMVKKVTQFPSENEIKRYIATITDKELQKKCNQCAEIIVTAKDRQAAEANKNADSLLEEIKQEKEQAALKAELASKRRERRRERKKKGKQKDEKSDKEKDSGKNSSPEPDGEMGLHKKDDDDEEEEEEDDSNSEPAVIINDYKTTTGKNDTNKSFKIKSGNTSSLTKIQTPVENLQPSRLPPNMTPDAAASTSPVTLATINGAPTAATARANRDARKKQQKAARENRREASDQDAGLRSVKAEIHKKQASQALQVTIAKMTTLIESVVTVTAIASHASSSSVTQVTSSFGHGVQITNSTKPAMNVFSSNLPVSVGSVTETTNNKDLSNVNGGGNKTRTKKSNEIMKQSSTTGIGDLDDFGVIPTSCVIKNFEKINGKSIGIKKVETKKDWIEEYRYLEKSMPNVPNRLATSAPSPRKGQKKEEGWKEVVRKNMSKKLSVPANVISRLIGKGGCNINAIREISGAHVEVEKSKGNSDRTVTIKGYPEAIRQANNLINAMVEEPDKDISELLTRLNKAQKAAVEKTQLQKTPVSIADFAIGTFTIPTTTVHTATTTSAKSPAQAKSNRQGSSQSSSSRSSSSTSNTMGPTIGAWQNPVPGQVLPSSPRRSPQKQVTPSSAVAGGRTASTPSGDKTSARQLNFGMDRKRSASPVSSVPSSSASLSFTTAATSTIRGVVSSSTIFSSQGHKSQDPRMQGQMKAAVGSPMTTSARFTRPSMQVRMEPMPLPIVSSGNTSHVDRNNQPSTGSNQPQVGEYSPFNNNLFTSFLTKKDEQADKMDFASVAAAGVVTTSPSPQTTSIPTSVDSNSNNAVDPALAPGFKISQRGNSPPYRHDPQDASVVGYRISMNNVASMGPPNINTGLRHGAPIYPYMESEYHRAQLILSQYRENPMNSLMPQNFLGAAGMALPHGIFAQNMGGIPMPPGQQQHMPQKEEYSKPHRPMTLPEIKGALNPNAPEFQLPGTGPPMMNGFERPNNNLYSGMMPIGMADPRASMGQGPDNSTPNGTGMANINTGPLPSMLPPEMMAPSHMPYQFQHASTGGSPPQLSTNRLASTIGTGAPHSHNSPPQSLIGQPGLSPGGMGGPNYLSQNQPQRAHSPMQNMSGRPNSAPSVQQDPGQINNSPLASRTPPLEQAKHIQPIGGERKKGPGKPAPSTYNNYWYHTSSGSNMVYQRMSDAEEEYSMQPQGQYNDGGVPGSDGDHNNIAHVPSMMTPGIYGNGPYQMGPIFPPKGAAGDSQTPHLWNTPMTAAPSDPSEIERWQSWNQLD</sequence>
<dbReference type="InterPro" id="IPR047373">
    <property type="entry name" value="KH-I_MASK"/>
</dbReference>
<feature type="repeat" description="ANK" evidence="4">
    <location>
        <begin position="1434"/>
        <end position="1466"/>
    </location>
</feature>
<feature type="repeat" description="ANK" evidence="4">
    <location>
        <begin position="1467"/>
        <end position="1499"/>
    </location>
</feature>
<feature type="compositionally biased region" description="Low complexity" evidence="6">
    <location>
        <begin position="915"/>
        <end position="927"/>
    </location>
</feature>
<dbReference type="InterPro" id="IPR036770">
    <property type="entry name" value="Ankyrin_rpt-contain_sf"/>
</dbReference>
<keyword evidence="3" id="KW-0175">Coiled coil</keyword>
<feature type="region of interest" description="Disordered" evidence="6">
    <location>
        <begin position="2745"/>
        <end position="2782"/>
    </location>
</feature>
<feature type="repeat" description="ANK" evidence="4">
    <location>
        <begin position="1197"/>
        <end position="1229"/>
    </location>
</feature>
<feature type="compositionally biased region" description="Basic residues" evidence="6">
    <location>
        <begin position="1595"/>
        <end position="1607"/>
    </location>
</feature>
<dbReference type="PROSITE" id="PS50088">
    <property type="entry name" value="ANK_REPEAT"/>
    <property type="match status" value="20"/>
</dbReference>
<feature type="compositionally biased region" description="Polar residues" evidence="6">
    <location>
        <begin position="937"/>
        <end position="952"/>
    </location>
</feature>
<evidence type="ECO:0000313" key="8">
    <source>
        <dbReference type="EMBL" id="CAL1532640.1"/>
    </source>
</evidence>
<dbReference type="SUPFAM" id="SSF54791">
    <property type="entry name" value="Eukaryotic type KH-domain (KH-domain type I)"/>
    <property type="match status" value="1"/>
</dbReference>
<feature type="repeat" description="ANK" evidence="4">
    <location>
        <begin position="390"/>
        <end position="422"/>
    </location>
</feature>
<dbReference type="Pfam" id="PF12796">
    <property type="entry name" value="Ank_2"/>
    <property type="match status" value="9"/>
</dbReference>
<evidence type="ECO:0000256" key="6">
    <source>
        <dbReference type="SAM" id="MobiDB-lite"/>
    </source>
</evidence>
<feature type="compositionally biased region" description="Polar residues" evidence="6">
    <location>
        <begin position="2751"/>
        <end position="2762"/>
    </location>
</feature>
<feature type="compositionally biased region" description="Low complexity" evidence="6">
    <location>
        <begin position="2082"/>
        <end position="2102"/>
    </location>
</feature>
<feature type="region of interest" description="Disordered" evidence="6">
    <location>
        <begin position="2199"/>
        <end position="2223"/>
    </location>
</feature>
<feature type="repeat" description="ANK" evidence="4">
    <location>
        <begin position="1366"/>
        <end position="1398"/>
    </location>
</feature>
<feature type="repeat" description="ANK" evidence="4">
    <location>
        <begin position="1297"/>
        <end position="1329"/>
    </location>
</feature>
<feature type="compositionally biased region" description="Polar residues" evidence="6">
    <location>
        <begin position="1660"/>
        <end position="1695"/>
    </location>
</feature>
<dbReference type="PROSITE" id="PS50084">
    <property type="entry name" value="KH_TYPE_1"/>
    <property type="match status" value="1"/>
</dbReference>
<evidence type="ECO:0000256" key="5">
    <source>
        <dbReference type="PROSITE-ProRule" id="PRU00117"/>
    </source>
</evidence>
<dbReference type="FunFam" id="1.25.40.20:FF:000156">
    <property type="entry name" value="ankyrin repeat and KH domain-containing protein 1-like isoform X6"/>
    <property type="match status" value="1"/>
</dbReference>
<dbReference type="FunFam" id="1.25.40.20:FF:000012">
    <property type="entry name" value="ankyrin repeat domain-containing protein 17 isoform X1"/>
    <property type="match status" value="1"/>
</dbReference>
<feature type="repeat" description="ANK" evidence="4">
    <location>
        <begin position="1332"/>
        <end position="1364"/>
    </location>
</feature>
<accession>A0AAV2HFJ6</accession>
<dbReference type="InterPro" id="IPR004088">
    <property type="entry name" value="KH_dom_type_1"/>
</dbReference>
<protein>
    <recommendedName>
        <fullName evidence="7">K Homology domain-containing protein</fullName>
    </recommendedName>
</protein>
<dbReference type="PANTHER" id="PTHR23206">
    <property type="entry name" value="MASK PROTEIN"/>
    <property type="match status" value="1"/>
</dbReference>
<feature type="repeat" description="ANK" evidence="4">
    <location>
        <begin position="423"/>
        <end position="455"/>
    </location>
</feature>
<reference evidence="8 9" key="1">
    <citation type="submission" date="2024-04" db="EMBL/GenBank/DDBJ databases">
        <authorList>
            <consortium name="Genoscope - CEA"/>
            <person name="William W."/>
        </authorList>
    </citation>
    <scope>NUCLEOTIDE SEQUENCE [LARGE SCALE GENOMIC DNA]</scope>
</reference>
<evidence type="ECO:0000256" key="4">
    <source>
        <dbReference type="PROSITE-ProRule" id="PRU00023"/>
    </source>
</evidence>
<dbReference type="FunFam" id="1.25.40.20:FF:000055">
    <property type="entry name" value="ankyrin repeat domain-containing protein 17 isoform X2"/>
    <property type="match status" value="1"/>
</dbReference>
<feature type="compositionally biased region" description="Polar residues" evidence="6">
    <location>
        <begin position="1836"/>
        <end position="1847"/>
    </location>
</feature>